<evidence type="ECO:0000256" key="1">
    <source>
        <dbReference type="ARBA" id="ARBA00005964"/>
    </source>
</evidence>
<dbReference type="InterPro" id="IPR002018">
    <property type="entry name" value="CarbesteraseB"/>
</dbReference>
<dbReference type="PROSITE" id="PS00122">
    <property type="entry name" value="CARBOXYLESTERASE_B_1"/>
    <property type="match status" value="1"/>
</dbReference>
<dbReference type="SUPFAM" id="SSF53474">
    <property type="entry name" value="alpha/beta-Hydrolases"/>
    <property type="match status" value="1"/>
</dbReference>
<feature type="domain" description="Carboxylesterase type B" evidence="4">
    <location>
        <begin position="338"/>
        <end position="465"/>
    </location>
</feature>
<dbReference type="EMBL" id="JBEPEK010000017">
    <property type="protein sequence ID" value="MER7178651.1"/>
    <property type="molecule type" value="Genomic_DNA"/>
</dbReference>
<evidence type="ECO:0000259" key="4">
    <source>
        <dbReference type="Pfam" id="PF00135"/>
    </source>
</evidence>
<dbReference type="RefSeq" id="WP_350777202.1">
    <property type="nucleotide sequence ID" value="NZ_JBEPEK010000017.1"/>
</dbReference>
<evidence type="ECO:0000256" key="2">
    <source>
        <dbReference type="ARBA" id="ARBA00022801"/>
    </source>
</evidence>
<reference evidence="5 6" key="1">
    <citation type="submission" date="2024-06" db="EMBL/GenBank/DDBJ databases">
        <title>The Natural Products Discovery Center: Release of the First 8490 Sequenced Strains for Exploring Actinobacteria Biosynthetic Diversity.</title>
        <authorList>
            <person name="Kalkreuter E."/>
            <person name="Kautsar S.A."/>
            <person name="Yang D."/>
            <person name="Bader C.D."/>
            <person name="Teijaro C.N."/>
            <person name="Fluegel L."/>
            <person name="Davis C.M."/>
            <person name="Simpson J.R."/>
            <person name="Lauterbach L."/>
            <person name="Steele A.D."/>
            <person name="Gui C."/>
            <person name="Meng S."/>
            <person name="Li G."/>
            <person name="Viehrig K."/>
            <person name="Ye F."/>
            <person name="Su P."/>
            <person name="Kiefer A.F."/>
            <person name="Nichols A."/>
            <person name="Cepeda A.J."/>
            <person name="Yan W."/>
            <person name="Fan B."/>
            <person name="Jiang Y."/>
            <person name="Adhikari A."/>
            <person name="Zheng C.-J."/>
            <person name="Schuster L."/>
            <person name="Cowan T.M."/>
            <person name="Smanski M.J."/>
            <person name="Chevrette M.G."/>
            <person name="De Carvalho L.P.S."/>
            <person name="Shen B."/>
        </authorList>
    </citation>
    <scope>NUCLEOTIDE SEQUENCE [LARGE SCALE GENOMIC DNA]</scope>
    <source>
        <strain evidence="5 6">NPDC000234</strain>
    </source>
</reference>
<sequence length="485" mass="51272">MPQSARAVTSQGPVLGTWQDTTARFLGIPYAKPPVGELRFAAPVPPEPWTEPLDATRYGPTAQRRPFILDGPTTIPEPSIPGDGVLNLNVFTPSPTPGADLPVLVWIHGGGFVAGSAASPWYDGSAFARDGIVLVSIGYRLGIEGFLHLDDAPDNRGVLDWIAALTWVRDNIAAFGGDPGKVTVAGQSAGGGAAQTLMATPSAHGLFRAAISQSGAVRSPQRRRDALADSARLTERTGVPALASALRDLTDDELLALQDALATPDAGLTLAPFADGELVPVPVPEAFADGSASRVPLLLGFTQREFNSPPGATPTPAPPEAVPAMLAANGLGPEAVSAYAALHDKADPAQRMGQALTDAIFRGPSLALAEARAHHELPTWLYHFTWGSAAHCIDIPFAFDLLDAERVTAATGPHPPQSLADAMHTAWVAFVRDLDPGPRWPRYTRKHRTTMTWDATPHTLDDPLSAERRIWEAAEIRPEGTAVPS</sequence>
<accession>A0ABV1WP54</accession>
<dbReference type="InterPro" id="IPR029058">
    <property type="entry name" value="AB_hydrolase_fold"/>
</dbReference>
<dbReference type="InterPro" id="IPR050309">
    <property type="entry name" value="Type-B_Carboxylest/Lipase"/>
</dbReference>
<dbReference type="Proteomes" id="UP001474181">
    <property type="component" value="Unassembled WGS sequence"/>
</dbReference>
<evidence type="ECO:0000313" key="6">
    <source>
        <dbReference type="Proteomes" id="UP001474181"/>
    </source>
</evidence>
<protein>
    <recommendedName>
        <fullName evidence="3">Carboxylic ester hydrolase</fullName>
        <ecNumber evidence="3">3.1.1.-</ecNumber>
    </recommendedName>
</protein>
<dbReference type="Pfam" id="PF00135">
    <property type="entry name" value="COesterase"/>
    <property type="match status" value="2"/>
</dbReference>
<name>A0ABV1WP54_9ACTN</name>
<dbReference type="Gene3D" id="3.40.50.1820">
    <property type="entry name" value="alpha/beta hydrolase"/>
    <property type="match status" value="1"/>
</dbReference>
<evidence type="ECO:0000256" key="3">
    <source>
        <dbReference type="RuleBase" id="RU361235"/>
    </source>
</evidence>
<keyword evidence="6" id="KW-1185">Reference proteome</keyword>
<proteinExistence type="inferred from homology"/>
<keyword evidence="2 3" id="KW-0378">Hydrolase</keyword>
<evidence type="ECO:0000313" key="5">
    <source>
        <dbReference type="EMBL" id="MER7178651.1"/>
    </source>
</evidence>
<dbReference type="PANTHER" id="PTHR11559">
    <property type="entry name" value="CARBOXYLESTERASE"/>
    <property type="match status" value="1"/>
</dbReference>
<organism evidence="5 6">
    <name type="scientific">Streptomyces hyaluromycini</name>
    <dbReference type="NCBI Taxonomy" id="1377993"/>
    <lineage>
        <taxon>Bacteria</taxon>
        <taxon>Bacillati</taxon>
        <taxon>Actinomycetota</taxon>
        <taxon>Actinomycetes</taxon>
        <taxon>Kitasatosporales</taxon>
        <taxon>Streptomycetaceae</taxon>
        <taxon>Streptomyces</taxon>
    </lineage>
</organism>
<dbReference type="InterPro" id="IPR019826">
    <property type="entry name" value="Carboxylesterase_B_AS"/>
</dbReference>
<gene>
    <name evidence="5" type="ORF">ABT404_04035</name>
</gene>
<feature type="domain" description="Carboxylesterase type B" evidence="4">
    <location>
        <begin position="7"/>
        <end position="307"/>
    </location>
</feature>
<dbReference type="EC" id="3.1.1.-" evidence="3"/>
<comment type="caution">
    <text evidence="5">The sequence shown here is derived from an EMBL/GenBank/DDBJ whole genome shotgun (WGS) entry which is preliminary data.</text>
</comment>
<comment type="similarity">
    <text evidence="1 3">Belongs to the type-B carboxylesterase/lipase family.</text>
</comment>